<gene>
    <name evidence="1" type="ORF">PFRI_21260</name>
</gene>
<organism evidence="1 2">
    <name type="scientific">Planktotalea frisia</name>
    <dbReference type="NCBI Taxonomy" id="696762"/>
    <lineage>
        <taxon>Bacteria</taxon>
        <taxon>Pseudomonadati</taxon>
        <taxon>Pseudomonadota</taxon>
        <taxon>Alphaproteobacteria</taxon>
        <taxon>Rhodobacterales</taxon>
        <taxon>Paracoccaceae</taxon>
        <taxon>Planktotalea</taxon>
    </lineage>
</organism>
<keyword evidence="2" id="KW-1185">Reference proteome</keyword>
<accession>A0A1L9NWI2</accession>
<dbReference type="STRING" id="696762.PFRI_21260"/>
<dbReference type="EMBL" id="MLCB01000137">
    <property type="protein sequence ID" value="OJI93655.1"/>
    <property type="molecule type" value="Genomic_DNA"/>
</dbReference>
<reference evidence="1 2" key="1">
    <citation type="submission" date="2016-10" db="EMBL/GenBank/DDBJ databases">
        <title>Genome sequence of Planktotalea frisia SH6-1.</title>
        <authorList>
            <person name="Poehlein A."/>
            <person name="Bakenhus I."/>
            <person name="Voget S."/>
            <person name="Brinkhoff T."/>
            <person name="Simon M."/>
        </authorList>
    </citation>
    <scope>NUCLEOTIDE SEQUENCE [LARGE SCALE GENOMIC DNA]</scope>
    <source>
        <strain evidence="1 2">SH6-1</strain>
    </source>
</reference>
<evidence type="ECO:0000313" key="2">
    <source>
        <dbReference type="Proteomes" id="UP000184514"/>
    </source>
</evidence>
<protein>
    <submittedName>
        <fullName evidence="1">Uncharacterized protein</fullName>
    </submittedName>
</protein>
<comment type="caution">
    <text evidence="1">The sequence shown here is derived from an EMBL/GenBank/DDBJ whole genome shotgun (WGS) entry which is preliminary data.</text>
</comment>
<sequence length="89" mass="9875">MIIVKRIDITPTKEFSPETGGAGKVAFVTDTGDVIFDCQIKPGRDALKRNPVVAYISEALRQVQLMPEYRISKSYMKFAPGVLPVEFAL</sequence>
<dbReference type="AlphaFoldDB" id="A0A1L9NWI2"/>
<dbReference type="RefSeq" id="WP_072630682.1">
    <property type="nucleotide sequence ID" value="NZ_JABBAN010000189.1"/>
</dbReference>
<dbReference type="Proteomes" id="UP000184514">
    <property type="component" value="Unassembled WGS sequence"/>
</dbReference>
<proteinExistence type="predicted"/>
<evidence type="ECO:0000313" key="1">
    <source>
        <dbReference type="EMBL" id="OJI93655.1"/>
    </source>
</evidence>
<dbReference type="OrthoDB" id="7745050at2"/>
<name>A0A1L9NWI2_9RHOB</name>